<dbReference type="RefSeq" id="WP_186917774.1">
    <property type="nucleotide sequence ID" value="NZ_JACOFZ010000010.1"/>
</dbReference>
<dbReference type="InterPro" id="IPR032030">
    <property type="entry name" value="YscD_cytoplasmic_dom"/>
</dbReference>
<feature type="domain" description="FHA" evidence="2">
    <location>
        <begin position="27"/>
        <end position="77"/>
    </location>
</feature>
<dbReference type="InterPro" id="IPR008984">
    <property type="entry name" value="SMAD_FHA_dom_sf"/>
</dbReference>
<evidence type="ECO:0000256" key="1">
    <source>
        <dbReference type="SAM" id="Phobius"/>
    </source>
</evidence>
<feature type="transmembrane region" description="Helical" evidence="1">
    <location>
        <begin position="183"/>
        <end position="207"/>
    </location>
</feature>
<sequence length="325" mass="36872">MSAPFFVELLNRNGEVEQRVRVEQLPIRIGRSYENEVILDDEHVAARHAIVEENADGNLQIRDLDSRNGMSSQGRRQSQLELTGYTVVRLGQSHLRVRRSNFEVEPETVDTSNYQWEGWRPALAGVAIISTLTWVSTWLSQTDGFNLLVYLQAVISVLLAALLWSGIWAAANRLFGRNPRFGRHLFIVASAMLFLQAWNALASFLGFMFSWEWFTRYGSHIDILVLAIAIYMHLSTIKRRYTRGLLMTSLFCSALGSGLILMTHQKNTGTFADELYMGDIFAPGLHIAHDEDVDHFAQAADKLKSQVDKDRTKILPPGEMQIEED</sequence>
<keyword evidence="1" id="KW-0472">Membrane</keyword>
<name>A0A923HRA4_9BURK</name>
<keyword evidence="4" id="KW-1185">Reference proteome</keyword>
<dbReference type="Pfam" id="PF16697">
    <property type="entry name" value="Yop-YscD_cpl"/>
    <property type="match status" value="1"/>
</dbReference>
<dbReference type="AlphaFoldDB" id="A0A923HRA4"/>
<comment type="caution">
    <text evidence="3">The sequence shown here is derived from an EMBL/GenBank/DDBJ whole genome shotgun (WGS) entry which is preliminary data.</text>
</comment>
<proteinExistence type="predicted"/>
<dbReference type="Gene3D" id="2.60.200.20">
    <property type="match status" value="1"/>
</dbReference>
<dbReference type="InterPro" id="IPR000253">
    <property type="entry name" value="FHA_dom"/>
</dbReference>
<accession>A0A923HRA4</accession>
<feature type="transmembrane region" description="Helical" evidence="1">
    <location>
        <begin position="213"/>
        <end position="232"/>
    </location>
</feature>
<keyword evidence="1" id="KW-0812">Transmembrane</keyword>
<dbReference type="SMART" id="SM00240">
    <property type="entry name" value="FHA"/>
    <property type="match status" value="1"/>
</dbReference>
<keyword evidence="1" id="KW-1133">Transmembrane helix</keyword>
<dbReference type="Proteomes" id="UP000627446">
    <property type="component" value="Unassembled WGS sequence"/>
</dbReference>
<gene>
    <name evidence="3" type="ORF">H8K36_17290</name>
</gene>
<dbReference type="SUPFAM" id="SSF49879">
    <property type="entry name" value="SMAD/FHA domain"/>
    <property type="match status" value="1"/>
</dbReference>
<evidence type="ECO:0000259" key="2">
    <source>
        <dbReference type="PROSITE" id="PS50006"/>
    </source>
</evidence>
<feature type="transmembrane region" description="Helical" evidence="1">
    <location>
        <begin position="122"/>
        <end position="141"/>
    </location>
</feature>
<organism evidence="3 4">
    <name type="scientific">Undibacterium nitidum</name>
    <dbReference type="NCBI Taxonomy" id="2762298"/>
    <lineage>
        <taxon>Bacteria</taxon>
        <taxon>Pseudomonadati</taxon>
        <taxon>Pseudomonadota</taxon>
        <taxon>Betaproteobacteria</taxon>
        <taxon>Burkholderiales</taxon>
        <taxon>Oxalobacteraceae</taxon>
        <taxon>Undibacterium</taxon>
    </lineage>
</organism>
<reference evidence="3" key="1">
    <citation type="submission" date="2020-08" db="EMBL/GenBank/DDBJ databases">
        <title>Novel species isolated from subtropical streams in China.</title>
        <authorList>
            <person name="Lu H."/>
        </authorList>
    </citation>
    <scope>NUCLEOTIDE SEQUENCE</scope>
    <source>
        <strain evidence="3">LX22W</strain>
    </source>
</reference>
<evidence type="ECO:0000313" key="4">
    <source>
        <dbReference type="Proteomes" id="UP000627446"/>
    </source>
</evidence>
<dbReference type="PROSITE" id="PS50006">
    <property type="entry name" value="FHA_DOMAIN"/>
    <property type="match status" value="1"/>
</dbReference>
<protein>
    <submittedName>
        <fullName evidence="3">FHA domain-containing protein</fullName>
    </submittedName>
</protein>
<evidence type="ECO:0000313" key="3">
    <source>
        <dbReference type="EMBL" id="MBC3883153.1"/>
    </source>
</evidence>
<dbReference type="EMBL" id="JACOFZ010000010">
    <property type="protein sequence ID" value="MBC3883153.1"/>
    <property type="molecule type" value="Genomic_DNA"/>
</dbReference>
<feature type="transmembrane region" description="Helical" evidence="1">
    <location>
        <begin position="147"/>
        <end position="171"/>
    </location>
</feature>
<feature type="transmembrane region" description="Helical" evidence="1">
    <location>
        <begin position="244"/>
        <end position="262"/>
    </location>
</feature>